<dbReference type="OrthoDB" id="6159665at2759"/>
<dbReference type="AlphaFoldDB" id="A0A8S3U1F1"/>
<keyword evidence="3" id="KW-1185">Reference proteome</keyword>
<dbReference type="Proteomes" id="UP000683360">
    <property type="component" value="Unassembled WGS sequence"/>
</dbReference>
<reference evidence="2" key="1">
    <citation type="submission" date="2021-03" db="EMBL/GenBank/DDBJ databases">
        <authorList>
            <person name="Bekaert M."/>
        </authorList>
    </citation>
    <scope>NUCLEOTIDE SEQUENCE</scope>
</reference>
<protein>
    <submittedName>
        <fullName evidence="2">Uncharacterized protein</fullName>
    </submittedName>
</protein>
<name>A0A8S3U1F1_MYTED</name>
<dbReference type="EMBL" id="CAJPWZ010002533">
    <property type="protein sequence ID" value="CAG2239690.1"/>
    <property type="molecule type" value="Genomic_DNA"/>
</dbReference>
<accession>A0A8S3U1F1</accession>
<gene>
    <name evidence="2" type="ORF">MEDL_52054</name>
</gene>
<proteinExistence type="predicted"/>
<comment type="caution">
    <text evidence="2">The sequence shown here is derived from an EMBL/GenBank/DDBJ whole genome shotgun (WGS) entry which is preliminary data.</text>
</comment>
<feature type="region of interest" description="Disordered" evidence="1">
    <location>
        <begin position="1"/>
        <end position="21"/>
    </location>
</feature>
<evidence type="ECO:0000256" key="1">
    <source>
        <dbReference type="SAM" id="MobiDB-lite"/>
    </source>
</evidence>
<evidence type="ECO:0000313" key="2">
    <source>
        <dbReference type="EMBL" id="CAG2239690.1"/>
    </source>
</evidence>
<organism evidence="2 3">
    <name type="scientific">Mytilus edulis</name>
    <name type="common">Blue mussel</name>
    <dbReference type="NCBI Taxonomy" id="6550"/>
    <lineage>
        <taxon>Eukaryota</taxon>
        <taxon>Metazoa</taxon>
        <taxon>Spiralia</taxon>
        <taxon>Lophotrochozoa</taxon>
        <taxon>Mollusca</taxon>
        <taxon>Bivalvia</taxon>
        <taxon>Autobranchia</taxon>
        <taxon>Pteriomorphia</taxon>
        <taxon>Mytilida</taxon>
        <taxon>Mytiloidea</taxon>
        <taxon>Mytilidae</taxon>
        <taxon>Mytilinae</taxon>
        <taxon>Mytilus</taxon>
    </lineage>
</organism>
<evidence type="ECO:0000313" key="3">
    <source>
        <dbReference type="Proteomes" id="UP000683360"/>
    </source>
</evidence>
<sequence length="209" mass="22981">MSGEEISAVEPMDESQLLKDDESHLTTADAVSLFKSSLNKALQRQKSEILSEFKKTQRNKILKIADRHGCDTVHEYLDDPLADSVEDASKLRTAVNVQLTSLTAEVVAGEVSILENFFVASAKNLDPEMTTTVSKTTPSSSTTTDCAFNAKDQDTLPVSVPSKHVPSVVPSQHQPLLQVLHPCLNEKVEYDIEFDSNEYTDGVKTVKND</sequence>